<accession>A0A918BS19</accession>
<proteinExistence type="predicted"/>
<dbReference type="Gene3D" id="1.20.1260.10">
    <property type="match status" value="1"/>
</dbReference>
<dbReference type="AlphaFoldDB" id="A0A918BS19"/>
<feature type="chain" id="PRO_5039730455" evidence="2">
    <location>
        <begin position="26"/>
        <end position="224"/>
    </location>
</feature>
<sequence length="224" mass="23291">MAPCRFLIRRTAALAAAATAATVLAACGSSSQSTASSPSGRSTHDAGAPTPAAPSATGSAAHAGHNAQDVSFAQAMIPHHRQAVAMADLAATRAQSQQVKDLAERIKQAQGPEITTMSGWLESWGEKVPDDGPAGMESMPGMGKDHSAMPGMMSHADMQKMTGLSGEAFDTAFLQMMIRHHQGAVEMAKAEQAEGAYGPCTRMAKSIVTSQSAEITEMHRMLGK</sequence>
<keyword evidence="2" id="KW-0732">Signal</keyword>
<keyword evidence="4" id="KW-0449">Lipoprotein</keyword>
<evidence type="ECO:0000313" key="5">
    <source>
        <dbReference type="Proteomes" id="UP000620156"/>
    </source>
</evidence>
<evidence type="ECO:0000256" key="2">
    <source>
        <dbReference type="SAM" id="SignalP"/>
    </source>
</evidence>
<dbReference type="Proteomes" id="UP000620156">
    <property type="component" value="Unassembled WGS sequence"/>
</dbReference>
<gene>
    <name evidence="4" type="ORF">GCM10010145_67860</name>
</gene>
<reference evidence="4" key="2">
    <citation type="submission" date="2020-09" db="EMBL/GenBank/DDBJ databases">
        <authorList>
            <person name="Sun Q."/>
            <person name="Ohkuma M."/>
        </authorList>
    </citation>
    <scope>NUCLEOTIDE SEQUENCE</scope>
    <source>
        <strain evidence="4">JCM 3131</strain>
    </source>
</reference>
<dbReference type="InterPro" id="IPR005183">
    <property type="entry name" value="DUF305_CopM-like"/>
</dbReference>
<organism evidence="4 5">
    <name type="scientific">Streptomyces ruber</name>
    <dbReference type="NCBI Taxonomy" id="83378"/>
    <lineage>
        <taxon>Bacteria</taxon>
        <taxon>Bacillati</taxon>
        <taxon>Actinomycetota</taxon>
        <taxon>Actinomycetes</taxon>
        <taxon>Kitasatosporales</taxon>
        <taxon>Streptomycetaceae</taxon>
        <taxon>Streptomyces</taxon>
    </lineage>
</organism>
<evidence type="ECO:0000256" key="1">
    <source>
        <dbReference type="SAM" id="MobiDB-lite"/>
    </source>
</evidence>
<feature type="signal peptide" evidence="2">
    <location>
        <begin position="1"/>
        <end position="25"/>
    </location>
</feature>
<protein>
    <submittedName>
        <fullName evidence="4">Lipoprotein</fullName>
    </submittedName>
</protein>
<evidence type="ECO:0000313" key="4">
    <source>
        <dbReference type="EMBL" id="GGQ88763.1"/>
    </source>
</evidence>
<dbReference type="InterPro" id="IPR012347">
    <property type="entry name" value="Ferritin-like"/>
</dbReference>
<evidence type="ECO:0000259" key="3">
    <source>
        <dbReference type="Pfam" id="PF03713"/>
    </source>
</evidence>
<feature type="domain" description="DUF305" evidence="3">
    <location>
        <begin position="69"/>
        <end position="222"/>
    </location>
</feature>
<dbReference type="RefSeq" id="WP_189220718.1">
    <property type="nucleotide sequence ID" value="NZ_BMQK01000029.1"/>
</dbReference>
<name>A0A918BS19_9ACTN</name>
<comment type="caution">
    <text evidence="4">The sequence shown here is derived from an EMBL/GenBank/DDBJ whole genome shotgun (WGS) entry which is preliminary data.</text>
</comment>
<dbReference type="Pfam" id="PF03713">
    <property type="entry name" value="DUF305"/>
    <property type="match status" value="1"/>
</dbReference>
<dbReference type="EMBL" id="BMQK01000029">
    <property type="protein sequence ID" value="GGQ88763.1"/>
    <property type="molecule type" value="Genomic_DNA"/>
</dbReference>
<reference evidence="4" key="1">
    <citation type="journal article" date="2014" name="Int. J. Syst. Evol. Microbiol.">
        <title>Complete genome sequence of Corynebacterium casei LMG S-19264T (=DSM 44701T), isolated from a smear-ripened cheese.</title>
        <authorList>
            <consortium name="US DOE Joint Genome Institute (JGI-PGF)"/>
            <person name="Walter F."/>
            <person name="Albersmeier A."/>
            <person name="Kalinowski J."/>
            <person name="Ruckert C."/>
        </authorList>
    </citation>
    <scope>NUCLEOTIDE SEQUENCE</scope>
    <source>
        <strain evidence="4">JCM 3131</strain>
    </source>
</reference>
<dbReference type="PANTHER" id="PTHR36933">
    <property type="entry name" value="SLL0788 PROTEIN"/>
    <property type="match status" value="1"/>
</dbReference>
<dbReference type="PANTHER" id="PTHR36933:SF1">
    <property type="entry name" value="SLL0788 PROTEIN"/>
    <property type="match status" value="1"/>
</dbReference>
<keyword evidence="5" id="KW-1185">Reference proteome</keyword>
<feature type="region of interest" description="Disordered" evidence="1">
    <location>
        <begin position="30"/>
        <end position="64"/>
    </location>
</feature>
<dbReference type="PROSITE" id="PS51257">
    <property type="entry name" value="PROKAR_LIPOPROTEIN"/>
    <property type="match status" value="1"/>
</dbReference>